<dbReference type="GO" id="GO:0016746">
    <property type="term" value="F:acyltransferase activity"/>
    <property type="evidence" value="ECO:0007669"/>
    <property type="project" value="UniProtKB-KW"/>
</dbReference>
<dbReference type="Pfam" id="PF01553">
    <property type="entry name" value="Acyltransferase"/>
    <property type="match status" value="1"/>
</dbReference>
<gene>
    <name evidence="2" type="ORF">E6C48_07390</name>
</gene>
<keyword evidence="2" id="KW-0808">Transferase</keyword>
<evidence type="ECO:0000259" key="1">
    <source>
        <dbReference type="SMART" id="SM00563"/>
    </source>
</evidence>
<name>A0ABY2QA92_9HYPH</name>
<proteinExistence type="predicted"/>
<keyword evidence="3" id="KW-1185">Reference proteome</keyword>
<sequence>MPALKTRPRPFPELSYANDGQPPLARWFIRSIEGLSGRDRFAVLYDFWRRDVAPTGHLIFGRMLELIDVTIRNADSWPPEVLPDTPLVIVANHPFGIGDGIAILSLAERLGRPFRVMIHKDLLRVREMEPYALPVDFSETKEALKNNMAVRHEAVRLLKQGVTIVVFPAGGVATAPKGFGRARDLPWKMFPARLVQDAKASVIPVHFSGQNGRLFHIVSGPMNLAERQGRLARFIGRASLTLRISLLIREFARLSGSVIEMRVGAVLPWNELESLRDRKALLGRLHRAVFDLEPKRPGRRFGPPPLWRRSAFAQSAPSSGSMAEASEAITSTSVFLPASTAKSF</sequence>
<organism evidence="2 3">
    <name type="scientific">Ollibium composti</name>
    <dbReference type="NCBI Taxonomy" id="2675109"/>
    <lineage>
        <taxon>Bacteria</taxon>
        <taxon>Pseudomonadati</taxon>
        <taxon>Pseudomonadota</taxon>
        <taxon>Alphaproteobacteria</taxon>
        <taxon>Hyphomicrobiales</taxon>
        <taxon>Phyllobacteriaceae</taxon>
        <taxon>Ollibium</taxon>
    </lineage>
</organism>
<accession>A0ABY2QA92</accession>
<dbReference type="InterPro" id="IPR002123">
    <property type="entry name" value="Plipid/glycerol_acylTrfase"/>
</dbReference>
<keyword evidence="2" id="KW-0012">Acyltransferase</keyword>
<evidence type="ECO:0000313" key="3">
    <source>
        <dbReference type="Proteomes" id="UP000306441"/>
    </source>
</evidence>
<dbReference type="SMART" id="SM00563">
    <property type="entry name" value="PlsC"/>
    <property type="match status" value="1"/>
</dbReference>
<dbReference type="RefSeq" id="WP_136355620.1">
    <property type="nucleotide sequence ID" value="NZ_SSNY01000003.1"/>
</dbReference>
<dbReference type="InterPro" id="IPR045746">
    <property type="entry name" value="ACT14924-like_Acyltransf_dom"/>
</dbReference>
<dbReference type="SUPFAM" id="SSF69593">
    <property type="entry name" value="Glycerol-3-phosphate (1)-acyltransferase"/>
    <property type="match status" value="1"/>
</dbReference>
<evidence type="ECO:0000313" key="2">
    <source>
        <dbReference type="EMBL" id="THF58420.1"/>
    </source>
</evidence>
<feature type="domain" description="Phospholipid/glycerol acyltransferase" evidence="1">
    <location>
        <begin position="87"/>
        <end position="210"/>
    </location>
</feature>
<dbReference type="Proteomes" id="UP000306441">
    <property type="component" value="Unassembled WGS sequence"/>
</dbReference>
<dbReference type="CDD" id="cd07986">
    <property type="entry name" value="LPLAT_ACT14924-like"/>
    <property type="match status" value="1"/>
</dbReference>
<protein>
    <submittedName>
        <fullName evidence="2">Glycerol acyltransferase</fullName>
    </submittedName>
</protein>
<dbReference type="EMBL" id="SSNY01000003">
    <property type="protein sequence ID" value="THF58420.1"/>
    <property type="molecule type" value="Genomic_DNA"/>
</dbReference>
<comment type="caution">
    <text evidence="2">The sequence shown here is derived from an EMBL/GenBank/DDBJ whole genome shotgun (WGS) entry which is preliminary data.</text>
</comment>
<reference evidence="2 3" key="1">
    <citation type="submission" date="2019-04" db="EMBL/GenBank/DDBJ databases">
        <title>Mesorhizobium composti sp. nov., isolated from compost.</title>
        <authorList>
            <person name="Lin S.-Y."/>
            <person name="Hameed A."/>
            <person name="Hsieh Y.-T."/>
            <person name="Young C.-C."/>
        </authorList>
    </citation>
    <scope>NUCLEOTIDE SEQUENCE [LARGE SCALE GENOMIC DNA]</scope>
    <source>
        <strain evidence="2 3">CC-YTH430</strain>
    </source>
</reference>